<gene>
    <name evidence="2" type="ORF">ENU66_01380</name>
</gene>
<dbReference type="InterPro" id="IPR002931">
    <property type="entry name" value="Transglutaminase-like"/>
</dbReference>
<dbReference type="PANTHER" id="PTHR33490">
    <property type="entry name" value="BLR5614 PROTEIN-RELATED"/>
    <property type="match status" value="1"/>
</dbReference>
<evidence type="ECO:0000259" key="1">
    <source>
        <dbReference type="SMART" id="SM00460"/>
    </source>
</evidence>
<dbReference type="Pfam" id="PF01841">
    <property type="entry name" value="Transglut_core"/>
    <property type="match status" value="1"/>
</dbReference>
<evidence type="ECO:0000313" key="2">
    <source>
        <dbReference type="EMBL" id="HGL16980.1"/>
    </source>
</evidence>
<dbReference type="Gene3D" id="3.10.620.30">
    <property type="match status" value="1"/>
</dbReference>
<dbReference type="SUPFAM" id="SSF54001">
    <property type="entry name" value="Cysteine proteinases"/>
    <property type="match status" value="1"/>
</dbReference>
<comment type="caution">
    <text evidence="2">The sequence shown here is derived from an EMBL/GenBank/DDBJ whole genome shotgun (WGS) entry which is preliminary data.</text>
</comment>
<dbReference type="EMBL" id="DTDJ01000012">
    <property type="protein sequence ID" value="HGL16980.1"/>
    <property type="molecule type" value="Genomic_DNA"/>
</dbReference>
<name>A0A7V3ZWI1_UNCW3</name>
<reference evidence="2" key="1">
    <citation type="journal article" date="2020" name="mSystems">
        <title>Genome- and Community-Level Interaction Insights into Carbon Utilization and Element Cycling Functions of Hydrothermarchaeota in Hydrothermal Sediment.</title>
        <authorList>
            <person name="Zhou Z."/>
            <person name="Liu Y."/>
            <person name="Xu W."/>
            <person name="Pan J."/>
            <person name="Luo Z.H."/>
            <person name="Li M."/>
        </authorList>
    </citation>
    <scope>NUCLEOTIDE SEQUENCE [LARGE SCALE GENOMIC DNA]</scope>
    <source>
        <strain evidence="2">SpSt-69</strain>
    </source>
</reference>
<dbReference type="InterPro" id="IPR038765">
    <property type="entry name" value="Papain-like_cys_pep_sf"/>
</dbReference>
<protein>
    <recommendedName>
        <fullName evidence="1">Transglutaminase-like domain-containing protein</fullName>
    </recommendedName>
</protein>
<dbReference type="PANTHER" id="PTHR33490:SF3">
    <property type="entry name" value="CONSERVED INTEGRAL MEMBRANE PROTEIN"/>
    <property type="match status" value="1"/>
</dbReference>
<dbReference type="SMART" id="SM00460">
    <property type="entry name" value="TGc"/>
    <property type="match status" value="1"/>
</dbReference>
<dbReference type="AlphaFoldDB" id="A0A7V3ZWI1"/>
<proteinExistence type="predicted"/>
<organism evidence="2">
    <name type="scientific">candidate division WOR-3 bacterium</name>
    <dbReference type="NCBI Taxonomy" id="2052148"/>
    <lineage>
        <taxon>Bacteria</taxon>
        <taxon>Bacteria division WOR-3</taxon>
    </lineage>
</organism>
<accession>A0A7V3ZWI1</accession>
<sequence>MGILISILLLYQASVRADTTWMGMYLMGNKVGYSSVVVEPVNDGFKIKETNLMEVRMLGISKKVLINSELNTDSSYRLISAKFNMVTQDQKLTGNISLKKDTLFLKYQAESSGPIIKKVNVTAPLYVETALRLYLEKRRTKRMNVSLLDIPTATISDAVCELVKEEGSTLTYSLTYQGTESRIIIRKGKFVKEEGPMGIVIQVEDKNKAMEIAREIDVTELYAVRPNVPIRASKYLRLKLIGPLGNINPALGPQRVLEKKANFLRLETLKPEVKCTNEKVLGDLTQYLKPDPYIQSDDPEVVALAKQITAGIENPCRKVEAIINWLQLNIRKVPSVTIPTATDVLRERRGDCNEHAVLFAALARASGIPTDIVVGLIYQDGAYYYHAWNMVYIGGEWIFVDPIFGEFPASLGHLALASGSLEKQTEIMQIVGEIKIVVEDQR</sequence>
<feature type="domain" description="Transglutaminase-like" evidence="1">
    <location>
        <begin position="344"/>
        <end position="404"/>
    </location>
</feature>